<dbReference type="InterPro" id="IPR000073">
    <property type="entry name" value="AB_hydrolase_1"/>
</dbReference>
<evidence type="ECO:0000313" key="5">
    <source>
        <dbReference type="EMBL" id="GCD33165.1"/>
    </source>
</evidence>
<feature type="compositionally biased region" description="Low complexity" evidence="3">
    <location>
        <begin position="13"/>
        <end position="32"/>
    </location>
</feature>
<evidence type="ECO:0000256" key="1">
    <source>
        <dbReference type="ARBA" id="ARBA00010088"/>
    </source>
</evidence>
<dbReference type="Gene3D" id="3.40.50.1820">
    <property type="entry name" value="alpha/beta hydrolase"/>
    <property type="match status" value="1"/>
</dbReference>
<protein>
    <submittedName>
        <fullName evidence="5">Alpha/beta hydrolase</fullName>
    </submittedName>
</protein>
<evidence type="ECO:0000259" key="4">
    <source>
        <dbReference type="Pfam" id="PF00561"/>
    </source>
</evidence>
<proteinExistence type="inferred from homology"/>
<dbReference type="InterPro" id="IPR051601">
    <property type="entry name" value="Serine_prot/Carboxylest_S33"/>
</dbReference>
<feature type="domain" description="AB hydrolase-1" evidence="4">
    <location>
        <begin position="137"/>
        <end position="514"/>
    </location>
</feature>
<evidence type="ECO:0000256" key="3">
    <source>
        <dbReference type="SAM" id="MobiDB-lite"/>
    </source>
</evidence>
<evidence type="ECO:0000313" key="6">
    <source>
        <dbReference type="Proteomes" id="UP000287830"/>
    </source>
</evidence>
<dbReference type="Pfam" id="PF00561">
    <property type="entry name" value="Abhydrolase_1"/>
    <property type="match status" value="1"/>
</dbReference>
<organism evidence="5 6">
    <name type="scientific">Streptomyces chrestomyceticus JCM 4735</name>
    <dbReference type="NCBI Taxonomy" id="1306181"/>
    <lineage>
        <taxon>Bacteria</taxon>
        <taxon>Bacillati</taxon>
        <taxon>Actinomycetota</taxon>
        <taxon>Actinomycetes</taxon>
        <taxon>Kitasatosporales</taxon>
        <taxon>Streptomycetaceae</taxon>
        <taxon>Streptomyces</taxon>
    </lineage>
</organism>
<sequence>MTGPGPAPASGVVTAPAPMTATRPATASSPAAISRRAVRRSATIALALAACLATSPGLARAAAPAPAPGLSGYYHQHLTWGRCATGPDDAAGRDLDRAGVQCADVTVPLDYAAPQGRTISIAVSRLKATDTRHRIGAILLNNGGPGGPALSSPPDIRKAMKKVGPRYDIIGFDPRFVGRSTPLNCGWPVGTHFVSAGLSRASFERQVAFQKSLADKCRAAAPTVLPHISTRNTARDMDVIRGALGERKISYLGYSYGTYLGTVYTQMFPGRYDRVVLDGALAPDDYTPRQLRYAIEENDRALAAWADWAARRDATYHLGRTRSQVLATIGRVLEASAQRPLTIGTAPERYRIDDTQIPFLLFAAISDDTDRTRAVLGEQLSVLVKAAAGQPTRLSPEFVQLLRFLQTDDEPGGVQAAIMCGDKPAPRDPEVYWRDIQRDRAKHPLLGPMADNIGPCAFWDRPREEPTQVRRDAPALIVAATGDPRTTYRSSLALHGLLPSSRLVTLKGANRHALYGEYGNACVDAKVNRYLATGKLPAADETCVK</sequence>
<dbReference type="Proteomes" id="UP000287830">
    <property type="component" value="Unassembled WGS sequence"/>
</dbReference>
<dbReference type="AlphaFoldDB" id="A0A7U9KPQ5"/>
<dbReference type="InterPro" id="IPR029058">
    <property type="entry name" value="AB_hydrolase_fold"/>
</dbReference>
<keyword evidence="2 5" id="KW-0378">Hydrolase</keyword>
<evidence type="ECO:0000256" key="2">
    <source>
        <dbReference type="ARBA" id="ARBA00022801"/>
    </source>
</evidence>
<accession>A0A7U9KPQ5</accession>
<gene>
    <name evidence="5" type="ORF">OEIGOIKO_00884</name>
</gene>
<dbReference type="GO" id="GO:0016787">
    <property type="term" value="F:hydrolase activity"/>
    <property type="evidence" value="ECO:0007669"/>
    <property type="project" value="UniProtKB-KW"/>
</dbReference>
<dbReference type="PANTHER" id="PTHR43248:SF25">
    <property type="entry name" value="AB HYDROLASE-1 DOMAIN-CONTAINING PROTEIN-RELATED"/>
    <property type="match status" value="1"/>
</dbReference>
<feature type="region of interest" description="Disordered" evidence="3">
    <location>
        <begin position="1"/>
        <end position="32"/>
    </location>
</feature>
<comment type="similarity">
    <text evidence="1">Belongs to the peptidase S33 family.</text>
</comment>
<comment type="caution">
    <text evidence="5">The sequence shown here is derived from an EMBL/GenBank/DDBJ whole genome shotgun (WGS) entry which is preliminary data.</text>
</comment>
<reference evidence="5 6" key="1">
    <citation type="submission" date="2018-11" db="EMBL/GenBank/DDBJ databases">
        <title>Whole genome sequence of Streptomyces chrestomyceticus NBRC 13444(T).</title>
        <authorList>
            <person name="Komaki H."/>
            <person name="Tamura T."/>
        </authorList>
    </citation>
    <scope>NUCLEOTIDE SEQUENCE [LARGE SCALE GENOMIC DNA]</scope>
    <source>
        <strain evidence="5 6">NBRC 13444</strain>
    </source>
</reference>
<dbReference type="EMBL" id="BHZC01000001">
    <property type="protein sequence ID" value="GCD33165.1"/>
    <property type="molecule type" value="Genomic_DNA"/>
</dbReference>
<dbReference type="PANTHER" id="PTHR43248">
    <property type="entry name" value="2-SUCCINYL-6-HYDROXY-2,4-CYCLOHEXADIENE-1-CARBOXYLATE SYNTHASE"/>
    <property type="match status" value="1"/>
</dbReference>
<name>A0A7U9KPQ5_9ACTN</name>
<dbReference type="SUPFAM" id="SSF53474">
    <property type="entry name" value="alpha/beta-Hydrolases"/>
    <property type="match status" value="1"/>
</dbReference>